<feature type="region of interest" description="Disordered" evidence="2">
    <location>
        <begin position="530"/>
        <end position="560"/>
    </location>
</feature>
<dbReference type="Proteomes" id="UP000008698">
    <property type="component" value="Unassembled WGS sequence"/>
</dbReference>
<dbReference type="GO" id="GO:0030139">
    <property type="term" value="C:endocytic vesicle"/>
    <property type="evidence" value="ECO:0007669"/>
    <property type="project" value="TreeGrafter"/>
</dbReference>
<dbReference type="InterPro" id="IPR018808">
    <property type="entry name" value="Muniscin_C"/>
</dbReference>
<dbReference type="Pfam" id="PF00611">
    <property type="entry name" value="FCH"/>
    <property type="match status" value="1"/>
</dbReference>
<reference evidence="5" key="1">
    <citation type="journal article" date="2011" name="PLoS Pathog.">
        <title>Comparative genomics yields insights into niche adaptation of plant vascular wilt pathogens.</title>
        <authorList>
            <person name="Klosterman S.J."/>
            <person name="Subbarao K.V."/>
            <person name="Kang S."/>
            <person name="Veronese P."/>
            <person name="Gold S.E."/>
            <person name="Thomma B.P.H.J."/>
            <person name="Chen Z."/>
            <person name="Henrissat B."/>
            <person name="Lee Y.-H."/>
            <person name="Park J."/>
            <person name="Garcia-Pedrajas M.D."/>
            <person name="Barbara D.J."/>
            <person name="Anchieta A."/>
            <person name="de Jonge R."/>
            <person name="Santhanam P."/>
            <person name="Maruthachalam K."/>
            <person name="Atallah Z."/>
            <person name="Amyotte S.G."/>
            <person name="Paz Z."/>
            <person name="Inderbitzin P."/>
            <person name="Hayes R.J."/>
            <person name="Heiman D.I."/>
            <person name="Young S."/>
            <person name="Zeng Q."/>
            <person name="Engels R."/>
            <person name="Galagan J."/>
            <person name="Cuomo C.A."/>
            <person name="Dobinson K.F."/>
            <person name="Ma L.-J."/>
        </authorList>
    </citation>
    <scope>NUCLEOTIDE SEQUENCE [LARGE SCALE GENOMIC DNA]</scope>
    <source>
        <strain evidence="5">VaMs.102 / ATCC MYA-4576 / FGSC 10136</strain>
    </source>
</reference>
<evidence type="ECO:0000256" key="2">
    <source>
        <dbReference type="SAM" id="MobiDB-lite"/>
    </source>
</evidence>
<dbReference type="GO" id="GO:0005886">
    <property type="term" value="C:plasma membrane"/>
    <property type="evidence" value="ECO:0007669"/>
    <property type="project" value="TreeGrafter"/>
</dbReference>
<feature type="region of interest" description="Disordered" evidence="2">
    <location>
        <begin position="235"/>
        <end position="473"/>
    </location>
</feature>
<dbReference type="GO" id="GO:0032185">
    <property type="term" value="P:septin cytoskeleton organization"/>
    <property type="evidence" value="ECO:0007669"/>
    <property type="project" value="TreeGrafter"/>
</dbReference>
<dbReference type="SUPFAM" id="SSF103657">
    <property type="entry name" value="BAR/IMD domain-like"/>
    <property type="match status" value="1"/>
</dbReference>
<evidence type="ECO:0000313" key="5">
    <source>
        <dbReference type="Proteomes" id="UP000008698"/>
    </source>
</evidence>
<dbReference type="KEGG" id="val:VDBG_01231"/>
<feature type="compositionally biased region" description="Polar residues" evidence="2">
    <location>
        <begin position="334"/>
        <end position="346"/>
    </location>
</feature>
<dbReference type="EMBL" id="DS985214">
    <property type="protein sequence ID" value="EEY15122.1"/>
    <property type="molecule type" value="Genomic_DNA"/>
</dbReference>
<dbReference type="GO" id="GO:0006897">
    <property type="term" value="P:endocytosis"/>
    <property type="evidence" value="ECO:0007669"/>
    <property type="project" value="UniProtKB-KW"/>
</dbReference>
<feature type="compositionally biased region" description="Basic and acidic residues" evidence="2">
    <location>
        <begin position="808"/>
        <end position="819"/>
    </location>
</feature>
<dbReference type="InterPro" id="IPR001060">
    <property type="entry name" value="FCH_dom"/>
</dbReference>
<organism evidence="5">
    <name type="scientific">Verticillium alfalfae (strain VaMs.102 / ATCC MYA-4576 / FGSC 10136)</name>
    <name type="common">Verticillium wilt of alfalfa</name>
    <name type="synonym">Verticillium albo-atrum</name>
    <dbReference type="NCBI Taxonomy" id="526221"/>
    <lineage>
        <taxon>Eukaryota</taxon>
        <taxon>Fungi</taxon>
        <taxon>Dikarya</taxon>
        <taxon>Ascomycota</taxon>
        <taxon>Pezizomycotina</taxon>
        <taxon>Sordariomycetes</taxon>
        <taxon>Hypocreomycetidae</taxon>
        <taxon>Glomerellales</taxon>
        <taxon>Plectosphaerellaceae</taxon>
        <taxon>Verticillium</taxon>
    </lineage>
</organism>
<dbReference type="OMA" id="FQTHEVD"/>
<feature type="compositionally biased region" description="Pro residues" evidence="2">
    <location>
        <begin position="431"/>
        <end position="440"/>
    </location>
</feature>
<protein>
    <recommendedName>
        <fullName evidence="3">MHD domain-containing protein</fullName>
    </recommendedName>
</protein>
<feature type="domain" description="MHD" evidence="3">
    <location>
        <begin position="598"/>
        <end position="833"/>
    </location>
</feature>
<name>C9S660_VERA1</name>
<keyword evidence="1" id="KW-0254">Endocytosis</keyword>
<evidence type="ECO:0000259" key="3">
    <source>
        <dbReference type="PROSITE" id="PS51072"/>
    </source>
</evidence>
<dbReference type="InterPro" id="IPR027267">
    <property type="entry name" value="AH/BAR_dom_sf"/>
</dbReference>
<sequence length="859" mass="92917">MDDTARTEYPSMLGSLQPTQAVHVLTERVKRINKINGEIAEWLQERRKVEEQYVLSLRKLLQFKVPNAQSELGVFQAPWDKILQAVDATAQSHHQLAANIDRDVEAPLRAFGTKPEMQDMIATSGNLASMARDLDEAQKKVETLGKKGTKGNAQKLEAALSKLNSSTQQWDSSAPFIFESLQALDEQRVNQLRDLLTQYQTHESDQAQRSQATAAETLASMLEISTELEIASFQERATAGRPRLEKRPSTRQTSHTAGGHSQSQSLAPPNHSQMADDTTSERSVPVEHRPPPPPEPRQETKQDGKTESKLRSRIGTMLGRRRQSVHSGFGSLSPGKSGSFGRTGSSHGRPGLSPRTSSSNLGEANNRLSMLPESPSAPSSQPNPPQTIRESDEQSPHEGTNGVAETTGQAALSRTSSAAVNGADTVDVSDVPPPPGPPPSQLRETENKDAEGFTVPPPATDPISQAQREAAEDNEQMFKLNIQSSPIQEEDPEESQAAITNVASTLGKMSAPTRKMGTVRGRRDVRNTIYVPAPPGRDLTNENPFPSSPPLVSQTSRPSAVATLASEASIAATSDTQSIRSANSLSSLAHQKHPEMTGPGLNSSIIETVTASFEDGVVKSAKISGEIAFSYHGDSDAPESESIRINNFPNLEVIGPNRIFVHNVSPEQPDQFTLNLSHLNKTATAFTYRVHDIAGSDAPSLAEHAPLLLRPVKVSGPVTLHNVVFVVTYEGARASGAQTKPSGTHLKEKQLVYWRLPELTLTSEVHKIVCRIVGAENGEPKPGHVEARWEYTPAEGTALGSGISVSRLEESKGKGKDVAATEDDPFADEELNSPALPADQRWVDVPLARKVVSGRYEAK</sequence>
<dbReference type="GeneID" id="9534134"/>
<dbReference type="eggNOG" id="ENOG502QQAW">
    <property type="taxonomic scope" value="Eukaryota"/>
</dbReference>
<feature type="region of interest" description="Disordered" evidence="2">
    <location>
        <begin position="808"/>
        <end position="837"/>
    </location>
</feature>
<proteinExistence type="predicted"/>
<dbReference type="Pfam" id="PF10291">
    <property type="entry name" value="muHD"/>
    <property type="match status" value="1"/>
</dbReference>
<dbReference type="HOGENOM" id="CLU_011037_0_0_1"/>
<dbReference type="PROSITE" id="PS51072">
    <property type="entry name" value="MHD"/>
    <property type="match status" value="1"/>
</dbReference>
<dbReference type="PANTHER" id="PTHR23065">
    <property type="entry name" value="PROLINE-SERINE-THREONINE PHOSPHATASE INTERACTING PROTEIN 1"/>
    <property type="match status" value="1"/>
</dbReference>
<feature type="compositionally biased region" description="Polar residues" evidence="2">
    <location>
        <begin position="354"/>
        <end position="368"/>
    </location>
</feature>
<accession>C9S660</accession>
<dbReference type="FunFam" id="1.20.1270.60:FF:000102">
    <property type="entry name" value="WGS project CABT00000000 data, contig 2.23"/>
    <property type="match status" value="1"/>
</dbReference>
<dbReference type="InterPro" id="IPR028565">
    <property type="entry name" value="MHD"/>
</dbReference>
<evidence type="ECO:0000313" key="4">
    <source>
        <dbReference type="EMBL" id="EEY15122.1"/>
    </source>
</evidence>
<dbReference type="SMART" id="SM00055">
    <property type="entry name" value="FCH"/>
    <property type="match status" value="1"/>
</dbReference>
<dbReference type="AlphaFoldDB" id="C9S660"/>
<feature type="compositionally biased region" description="Polar residues" evidence="2">
    <location>
        <begin position="250"/>
        <end position="277"/>
    </location>
</feature>
<feature type="compositionally biased region" description="Basic and acidic residues" evidence="2">
    <location>
        <begin position="284"/>
        <end position="310"/>
    </location>
</feature>
<gene>
    <name evidence="4" type="ORF">VDBG_01231</name>
</gene>
<dbReference type="GO" id="GO:0032153">
    <property type="term" value="C:cell division site"/>
    <property type="evidence" value="ECO:0007669"/>
    <property type="project" value="TreeGrafter"/>
</dbReference>
<dbReference type="OrthoDB" id="331602at2759"/>
<dbReference type="PANTHER" id="PTHR23065:SF54">
    <property type="entry name" value="SUPPRESSOR OF YEAST PROFILIN DELETION"/>
    <property type="match status" value="1"/>
</dbReference>
<feature type="compositionally biased region" description="Acidic residues" evidence="2">
    <location>
        <begin position="820"/>
        <end position="831"/>
    </location>
</feature>
<dbReference type="Gene3D" id="1.20.1270.60">
    <property type="entry name" value="Arfaptin homology (AH) domain/BAR domain"/>
    <property type="match status" value="1"/>
</dbReference>
<feature type="compositionally biased region" description="Polar residues" evidence="2">
    <location>
        <begin position="541"/>
        <end position="558"/>
    </location>
</feature>
<dbReference type="STRING" id="526221.C9S660"/>
<keyword evidence="5" id="KW-1185">Reference proteome</keyword>
<feature type="compositionally biased region" description="Polar residues" evidence="2">
    <location>
        <begin position="403"/>
        <end position="419"/>
    </location>
</feature>
<dbReference type="CDD" id="cd07650">
    <property type="entry name" value="F-BAR_Syp1p_like"/>
    <property type="match status" value="1"/>
</dbReference>
<evidence type="ECO:0000256" key="1">
    <source>
        <dbReference type="ARBA" id="ARBA00022583"/>
    </source>
</evidence>
<dbReference type="RefSeq" id="XP_003009548.1">
    <property type="nucleotide sequence ID" value="XM_003009502.1"/>
</dbReference>